<accession>A0AAE1RJ11</accession>
<reference evidence="2" key="1">
    <citation type="submission" date="2023-12" db="EMBL/GenBank/DDBJ databases">
        <title>Genome assembly of Anisodus tanguticus.</title>
        <authorList>
            <person name="Wang Y.-J."/>
        </authorList>
    </citation>
    <scope>NUCLEOTIDE SEQUENCE</scope>
    <source>
        <strain evidence="2">KB-2021</strain>
        <tissue evidence="2">Leaf</tissue>
    </source>
</reference>
<feature type="compositionally biased region" description="Low complexity" evidence="1">
    <location>
        <begin position="8"/>
        <end position="23"/>
    </location>
</feature>
<evidence type="ECO:0000256" key="1">
    <source>
        <dbReference type="SAM" id="MobiDB-lite"/>
    </source>
</evidence>
<feature type="region of interest" description="Disordered" evidence="1">
    <location>
        <begin position="47"/>
        <end position="84"/>
    </location>
</feature>
<keyword evidence="3" id="KW-1185">Reference proteome</keyword>
<gene>
    <name evidence="2" type="ORF">RND71_030885</name>
</gene>
<dbReference type="EMBL" id="JAVYJV010000016">
    <property type="protein sequence ID" value="KAK4351572.1"/>
    <property type="molecule type" value="Genomic_DNA"/>
</dbReference>
<feature type="region of interest" description="Disordered" evidence="1">
    <location>
        <begin position="1"/>
        <end position="33"/>
    </location>
</feature>
<sequence length="100" mass="10796">MNHDGHMHGMAMAPPPSSAAMNNGGFGGGALPTNTVTRSLLQQLVAGPSLPSNFNPDVPAPGLYPVSSKRTLPQGRGTPGDLNHNRCHQQWWNRWCELRE</sequence>
<evidence type="ECO:0000313" key="2">
    <source>
        <dbReference type="EMBL" id="KAK4351572.1"/>
    </source>
</evidence>
<dbReference type="Proteomes" id="UP001291623">
    <property type="component" value="Unassembled WGS sequence"/>
</dbReference>
<comment type="caution">
    <text evidence="2">The sequence shown here is derived from an EMBL/GenBank/DDBJ whole genome shotgun (WGS) entry which is preliminary data.</text>
</comment>
<evidence type="ECO:0000313" key="3">
    <source>
        <dbReference type="Proteomes" id="UP001291623"/>
    </source>
</evidence>
<protein>
    <submittedName>
        <fullName evidence="2">Uncharacterized protein</fullName>
    </submittedName>
</protein>
<proteinExistence type="predicted"/>
<organism evidence="2 3">
    <name type="scientific">Anisodus tanguticus</name>
    <dbReference type="NCBI Taxonomy" id="243964"/>
    <lineage>
        <taxon>Eukaryota</taxon>
        <taxon>Viridiplantae</taxon>
        <taxon>Streptophyta</taxon>
        <taxon>Embryophyta</taxon>
        <taxon>Tracheophyta</taxon>
        <taxon>Spermatophyta</taxon>
        <taxon>Magnoliopsida</taxon>
        <taxon>eudicotyledons</taxon>
        <taxon>Gunneridae</taxon>
        <taxon>Pentapetalae</taxon>
        <taxon>asterids</taxon>
        <taxon>lamiids</taxon>
        <taxon>Solanales</taxon>
        <taxon>Solanaceae</taxon>
        <taxon>Solanoideae</taxon>
        <taxon>Hyoscyameae</taxon>
        <taxon>Anisodus</taxon>
    </lineage>
</organism>
<dbReference type="AlphaFoldDB" id="A0AAE1RJ11"/>
<name>A0AAE1RJ11_9SOLA</name>